<dbReference type="RefSeq" id="WP_127197736.1">
    <property type="nucleotide sequence ID" value="NZ_RZNX01000001.1"/>
</dbReference>
<keyword evidence="1" id="KW-1133">Transmembrane helix</keyword>
<name>A0A433XPN4_9BACL</name>
<feature type="transmembrane region" description="Helical" evidence="1">
    <location>
        <begin position="94"/>
        <end position="113"/>
    </location>
</feature>
<feature type="transmembrane region" description="Helical" evidence="1">
    <location>
        <begin position="31"/>
        <end position="53"/>
    </location>
</feature>
<gene>
    <name evidence="2" type="ORF">EJP77_03325</name>
</gene>
<comment type="caution">
    <text evidence="2">The sequence shown here is derived from an EMBL/GenBank/DDBJ whole genome shotgun (WGS) entry which is preliminary data.</text>
</comment>
<protein>
    <recommendedName>
        <fullName evidence="4">DUF5668 domain-containing protein</fullName>
    </recommendedName>
</protein>
<dbReference type="AlphaFoldDB" id="A0A433XPN4"/>
<accession>A0A433XPN4</accession>
<keyword evidence="1" id="KW-0812">Transmembrane</keyword>
<evidence type="ECO:0008006" key="4">
    <source>
        <dbReference type="Google" id="ProtNLM"/>
    </source>
</evidence>
<reference evidence="2 3" key="1">
    <citation type="submission" date="2018-12" db="EMBL/GenBank/DDBJ databases">
        <authorList>
            <person name="Sun L."/>
            <person name="Chen Z."/>
        </authorList>
    </citation>
    <scope>NUCLEOTIDE SEQUENCE [LARGE SCALE GENOMIC DNA]</scope>
    <source>
        <strain evidence="2 3">3-5-3</strain>
    </source>
</reference>
<dbReference type="OrthoDB" id="1707123at2"/>
<sequence>MKIDSNSYNSVQPVYVRSYEIQRTSAAKWRVGTLTMGLSLLIVGIVILISHVYGYSSWAAAKAWWPIYFILLGIEILAHSIFRRNMRIQYDVMSIFLISVLAVSSQAYLFLLGH</sequence>
<feature type="transmembrane region" description="Helical" evidence="1">
    <location>
        <begin position="65"/>
        <end position="82"/>
    </location>
</feature>
<proteinExistence type="predicted"/>
<organism evidence="2 3">
    <name type="scientific">Paenibacillus zeisoli</name>
    <dbReference type="NCBI Taxonomy" id="2496267"/>
    <lineage>
        <taxon>Bacteria</taxon>
        <taxon>Bacillati</taxon>
        <taxon>Bacillota</taxon>
        <taxon>Bacilli</taxon>
        <taxon>Bacillales</taxon>
        <taxon>Paenibacillaceae</taxon>
        <taxon>Paenibacillus</taxon>
    </lineage>
</organism>
<dbReference type="Proteomes" id="UP000272464">
    <property type="component" value="Unassembled WGS sequence"/>
</dbReference>
<evidence type="ECO:0000313" key="3">
    <source>
        <dbReference type="Proteomes" id="UP000272464"/>
    </source>
</evidence>
<dbReference type="EMBL" id="RZNX01000001">
    <property type="protein sequence ID" value="RUT36040.1"/>
    <property type="molecule type" value="Genomic_DNA"/>
</dbReference>
<keyword evidence="3" id="KW-1185">Reference proteome</keyword>
<evidence type="ECO:0000256" key="1">
    <source>
        <dbReference type="SAM" id="Phobius"/>
    </source>
</evidence>
<keyword evidence="1" id="KW-0472">Membrane</keyword>
<evidence type="ECO:0000313" key="2">
    <source>
        <dbReference type="EMBL" id="RUT36040.1"/>
    </source>
</evidence>